<evidence type="ECO:0000313" key="2">
    <source>
        <dbReference type="Proteomes" id="UP000065807"/>
    </source>
</evidence>
<dbReference type="EMBL" id="AP014924">
    <property type="protein sequence ID" value="BAS28213.1"/>
    <property type="molecule type" value="Genomic_DNA"/>
</dbReference>
<dbReference type="KEGG" id="lpil:LIP_2372"/>
<dbReference type="AlphaFoldDB" id="A0A0K2SM72"/>
<evidence type="ECO:0000313" key="1">
    <source>
        <dbReference type="EMBL" id="BAS28213.1"/>
    </source>
</evidence>
<sequence length="60" mass="6652">MSKPGGETRTAAFQVQSSPSQVARKTWGQLVAPRWVGTASLTVADRTIGWQRVVTLIRRR</sequence>
<reference evidence="2" key="1">
    <citation type="submission" date="2015-07" db="EMBL/GenBank/DDBJ databases">
        <title>Complete genome sequence and phylogenetic analysis of Limnochorda pilosa.</title>
        <authorList>
            <person name="Watanabe M."/>
            <person name="Kojima H."/>
            <person name="Fukui M."/>
        </authorList>
    </citation>
    <scope>NUCLEOTIDE SEQUENCE [LARGE SCALE GENOMIC DNA]</scope>
    <source>
        <strain evidence="2">HC45</strain>
    </source>
</reference>
<name>A0A0K2SM72_LIMPI</name>
<dbReference type="Proteomes" id="UP000065807">
    <property type="component" value="Chromosome"/>
</dbReference>
<organism evidence="1 2">
    <name type="scientific">Limnochorda pilosa</name>
    <dbReference type="NCBI Taxonomy" id="1555112"/>
    <lineage>
        <taxon>Bacteria</taxon>
        <taxon>Bacillati</taxon>
        <taxon>Bacillota</taxon>
        <taxon>Limnochordia</taxon>
        <taxon>Limnochordales</taxon>
        <taxon>Limnochordaceae</taxon>
        <taxon>Limnochorda</taxon>
    </lineage>
</organism>
<dbReference type="STRING" id="1555112.LIP_2372"/>
<gene>
    <name evidence="1" type="ORF">LIP_2372</name>
</gene>
<protein>
    <submittedName>
        <fullName evidence="1">Uncharacterized protein</fullName>
    </submittedName>
</protein>
<reference evidence="2" key="2">
    <citation type="journal article" date="2016" name="Int. J. Syst. Evol. Microbiol.">
        <title>Complete genome sequence and cell structure of Limnochorda pilosa, a Gram-negative spore-former within the phylum Firmicutes.</title>
        <authorList>
            <person name="Watanabe M."/>
            <person name="Kojima H."/>
            <person name="Fukui M."/>
        </authorList>
    </citation>
    <scope>NUCLEOTIDE SEQUENCE [LARGE SCALE GENOMIC DNA]</scope>
    <source>
        <strain evidence="2">HC45</strain>
    </source>
</reference>
<proteinExistence type="predicted"/>
<accession>A0A0K2SM72</accession>
<keyword evidence="2" id="KW-1185">Reference proteome</keyword>